<dbReference type="Proteomes" id="UP000822369">
    <property type="component" value="Chromosome 8"/>
</dbReference>
<keyword evidence="9 11" id="KW-0472">Membrane</keyword>
<evidence type="ECO:0000313" key="12">
    <source>
        <dbReference type="EMBL" id="KAF7216896.1"/>
    </source>
</evidence>
<keyword evidence="5" id="KW-1003">Cell membrane</keyword>
<keyword evidence="6 11" id="KW-0812">Transmembrane</keyword>
<protein>
    <submittedName>
        <fullName evidence="12">Claudin-23-like</fullName>
    </submittedName>
</protein>
<dbReference type="GO" id="GO:0005198">
    <property type="term" value="F:structural molecule activity"/>
    <property type="evidence" value="ECO:0007669"/>
    <property type="project" value="InterPro"/>
</dbReference>
<dbReference type="OMA" id="VRCWQDE"/>
<evidence type="ECO:0000313" key="13">
    <source>
        <dbReference type="Proteomes" id="UP000822369"/>
    </source>
</evidence>
<dbReference type="GO" id="GO:0005886">
    <property type="term" value="C:plasma membrane"/>
    <property type="evidence" value="ECO:0007669"/>
    <property type="project" value="UniProtKB-SubCell"/>
</dbReference>
<gene>
    <name evidence="12" type="ORF">G4P62_001838</name>
</gene>
<feature type="compositionally biased region" description="Basic and acidic residues" evidence="10">
    <location>
        <begin position="216"/>
        <end position="225"/>
    </location>
</feature>
<dbReference type="OrthoDB" id="8790791at2759"/>
<evidence type="ECO:0000256" key="4">
    <source>
        <dbReference type="ARBA" id="ARBA00022427"/>
    </source>
</evidence>
<evidence type="ECO:0000256" key="6">
    <source>
        <dbReference type="ARBA" id="ARBA00022692"/>
    </source>
</evidence>
<keyword evidence="8 11" id="KW-1133">Transmembrane helix</keyword>
<feature type="transmembrane region" description="Helical" evidence="11">
    <location>
        <begin position="97"/>
        <end position="116"/>
    </location>
</feature>
<dbReference type="InterPro" id="IPR006187">
    <property type="entry name" value="Claudin"/>
</dbReference>
<evidence type="ECO:0000256" key="8">
    <source>
        <dbReference type="ARBA" id="ARBA00022989"/>
    </source>
</evidence>
<feature type="region of interest" description="Disordered" evidence="10">
    <location>
        <begin position="216"/>
        <end position="294"/>
    </location>
</feature>
<reference evidence="12" key="1">
    <citation type="submission" date="2020-03" db="EMBL/GenBank/DDBJ databases">
        <title>Intra-Species Differences in Population Size shape Life History and Genome Evolution.</title>
        <authorList>
            <person name="Willemsen D."/>
            <person name="Cui R."/>
            <person name="Valenzano D.R."/>
        </authorList>
    </citation>
    <scope>NUCLEOTIDE SEQUENCE</scope>
    <source>
        <strain evidence="12">GRZ</strain>
        <tissue evidence="12">Whole</tissue>
    </source>
</reference>
<feature type="transmembrane region" description="Helical" evidence="11">
    <location>
        <begin position="172"/>
        <end position="198"/>
    </location>
</feature>
<accession>A0A9D3BQ42</accession>
<dbReference type="InterPro" id="IPR004031">
    <property type="entry name" value="PMP22/EMP/MP20/Claudin"/>
</dbReference>
<dbReference type="AlphaFoldDB" id="A0A9D3BQ42"/>
<dbReference type="GO" id="GO:0005923">
    <property type="term" value="C:bicellular tight junction"/>
    <property type="evidence" value="ECO:0007669"/>
    <property type="project" value="UniProtKB-SubCell"/>
</dbReference>
<evidence type="ECO:0000256" key="5">
    <source>
        <dbReference type="ARBA" id="ARBA00022475"/>
    </source>
</evidence>
<organism evidence="12 13">
    <name type="scientific">Nothobranchius furzeri</name>
    <name type="common">Turquoise killifish</name>
    <dbReference type="NCBI Taxonomy" id="105023"/>
    <lineage>
        <taxon>Eukaryota</taxon>
        <taxon>Metazoa</taxon>
        <taxon>Chordata</taxon>
        <taxon>Craniata</taxon>
        <taxon>Vertebrata</taxon>
        <taxon>Euteleostomi</taxon>
        <taxon>Actinopterygii</taxon>
        <taxon>Neopterygii</taxon>
        <taxon>Teleostei</taxon>
        <taxon>Neoteleostei</taxon>
        <taxon>Acanthomorphata</taxon>
        <taxon>Ovalentaria</taxon>
        <taxon>Atherinomorphae</taxon>
        <taxon>Cyprinodontiformes</taxon>
        <taxon>Nothobranchiidae</taxon>
        <taxon>Nothobranchius</taxon>
    </lineage>
</organism>
<evidence type="ECO:0000256" key="2">
    <source>
        <dbReference type="ARBA" id="ARBA00004651"/>
    </source>
</evidence>
<sequence length="294" mass="32627">MPFWSVFTNNPDFVRRSLRTPGILIFGLVLSPCGWILNLTSTVAPNWRTLHGFQNRPDSYTIEQGIWDVCIAAAAAQSERCGLTDTIYFKSNQVVTVAQGMMIASLIVTLIGLGFAIPGVRCWKEKPLWVICAIAGLLIFLSGALTIIPIAWYNHVVGNITSTFQENGLDIRVGYCIVLGYIGGIFEVLAGIVMIFGLCRCCKGWNRDERPIEEAVARAQRDRHQPRQYPPPRPERRHVDVPSLNRTRSGAGSSVPYSKDSMDDDDDVSFPRAKSVAARSDNSSFNSRPYDADL</sequence>
<name>A0A9D3BQ42_NOTFU</name>
<comment type="similarity">
    <text evidence="3">Belongs to the claudin family.</text>
</comment>
<comment type="caution">
    <text evidence="12">The sequence shown here is derived from an EMBL/GenBank/DDBJ whole genome shotgun (WGS) entry which is preliminary data.</text>
</comment>
<dbReference type="EMBL" id="JAAVVJ010000008">
    <property type="protein sequence ID" value="KAF7216896.1"/>
    <property type="molecule type" value="Genomic_DNA"/>
</dbReference>
<dbReference type="Gene3D" id="1.20.140.150">
    <property type="match status" value="1"/>
</dbReference>
<evidence type="ECO:0000256" key="11">
    <source>
        <dbReference type="SAM" id="Phobius"/>
    </source>
</evidence>
<dbReference type="PRINTS" id="PR01077">
    <property type="entry name" value="CLAUDIN"/>
</dbReference>
<keyword evidence="4" id="KW-0796">Tight junction</keyword>
<feature type="compositionally biased region" description="Polar residues" evidence="10">
    <location>
        <begin position="244"/>
        <end position="256"/>
    </location>
</feature>
<evidence type="ECO:0000256" key="7">
    <source>
        <dbReference type="ARBA" id="ARBA00022949"/>
    </source>
</evidence>
<evidence type="ECO:0000256" key="1">
    <source>
        <dbReference type="ARBA" id="ARBA00004435"/>
    </source>
</evidence>
<dbReference type="KEGG" id="nfu:107396934"/>
<comment type="subcellular location">
    <subcellularLocation>
        <location evidence="1">Cell junction</location>
        <location evidence="1">Tight junction</location>
    </subcellularLocation>
    <subcellularLocation>
        <location evidence="2">Cell membrane</location>
        <topology evidence="2">Multi-pass membrane protein</topology>
    </subcellularLocation>
</comment>
<keyword evidence="7" id="KW-0965">Cell junction</keyword>
<evidence type="ECO:0000256" key="10">
    <source>
        <dbReference type="SAM" id="MobiDB-lite"/>
    </source>
</evidence>
<feature type="transmembrane region" description="Helical" evidence="11">
    <location>
        <begin position="128"/>
        <end position="152"/>
    </location>
</feature>
<evidence type="ECO:0000256" key="3">
    <source>
        <dbReference type="ARBA" id="ARBA00008295"/>
    </source>
</evidence>
<dbReference type="Pfam" id="PF00822">
    <property type="entry name" value="PMP22_Claudin"/>
    <property type="match status" value="1"/>
</dbReference>
<feature type="transmembrane region" description="Helical" evidence="11">
    <location>
        <begin position="21"/>
        <end position="40"/>
    </location>
</feature>
<evidence type="ECO:0000256" key="9">
    <source>
        <dbReference type="ARBA" id="ARBA00023136"/>
    </source>
</evidence>
<proteinExistence type="inferred from homology"/>
<dbReference type="PANTHER" id="PTHR12002">
    <property type="entry name" value="CLAUDIN"/>
    <property type="match status" value="1"/>
</dbReference>